<keyword evidence="2 5" id="KW-0812">Transmembrane</keyword>
<evidence type="ECO:0000256" key="1">
    <source>
        <dbReference type="ARBA" id="ARBA00004141"/>
    </source>
</evidence>
<evidence type="ECO:0000256" key="5">
    <source>
        <dbReference type="SAM" id="Phobius"/>
    </source>
</evidence>
<evidence type="ECO:0000313" key="9">
    <source>
        <dbReference type="Proteomes" id="UP000315217"/>
    </source>
</evidence>
<dbReference type="EMBL" id="VBAJ01000229">
    <property type="protein sequence ID" value="TMJ06448.1"/>
    <property type="molecule type" value="Genomic_DNA"/>
</dbReference>
<sequence>MRGFWVTVQMGLRMYLRDRGAVFWGIVFPLILMTLIGLAFGRTGSPTFAVTVVDQSGGLLGRGVLQGLRQVPLLRVEEAADIDAALARLRAGRLTLVIVVPAASSTDPIRAYFDQARVTDSQMALMILERFVAEANLRLAGAPQALRLQATGVAGRIEVRFFDFLLPGILAMTVMQTGLSGVTWVVATYRQRLILKRILATPAHPAAFLGGLVGRYTLTSLFQMAVIMLVAVLAFHARIAGSLLTLGALIVLGTLVFVGMGFAISTVAKSPEAANLLGSAISFPMMFLAGTFWPKDFMPKAMQPVIGLLPLTPLVDVMRGVATRGDPLTSYLPGLAYLAAWGAVSLLVAARRFKWE</sequence>
<dbReference type="InterPro" id="IPR013525">
    <property type="entry name" value="ABC2_TM"/>
</dbReference>
<dbReference type="PANTHER" id="PTHR43027:SF2">
    <property type="entry name" value="TRANSPORT PERMEASE PROTEIN"/>
    <property type="match status" value="1"/>
</dbReference>
<name>A0A537LLB8_9BACT</name>
<dbReference type="EMBL" id="VBAI01000179">
    <property type="protein sequence ID" value="TMJ08805.1"/>
    <property type="molecule type" value="Genomic_DNA"/>
</dbReference>
<feature type="transmembrane region" description="Helical" evidence="5">
    <location>
        <begin position="164"/>
        <end position="187"/>
    </location>
</feature>
<keyword evidence="4 5" id="KW-0472">Membrane</keyword>
<dbReference type="PANTHER" id="PTHR43027">
    <property type="entry name" value="DOXORUBICIN RESISTANCE ABC TRANSPORTER PERMEASE PROTEIN DRRC-RELATED"/>
    <property type="match status" value="1"/>
</dbReference>
<evidence type="ECO:0000256" key="3">
    <source>
        <dbReference type="ARBA" id="ARBA00022989"/>
    </source>
</evidence>
<reference evidence="9 10" key="1">
    <citation type="journal article" date="2019" name="Nat. Microbiol.">
        <title>Mediterranean grassland soil C-N compound turnover is dependent on rainfall and depth, and is mediated by genomically divergent microorganisms.</title>
        <authorList>
            <person name="Diamond S."/>
            <person name="Andeer P.F."/>
            <person name="Li Z."/>
            <person name="Crits-Christoph A."/>
            <person name="Burstein D."/>
            <person name="Anantharaman K."/>
            <person name="Lane K.R."/>
            <person name="Thomas B.C."/>
            <person name="Pan C."/>
            <person name="Northen T.R."/>
            <person name="Banfield J.F."/>
        </authorList>
    </citation>
    <scope>NUCLEOTIDE SEQUENCE [LARGE SCALE GENOMIC DNA]</scope>
    <source>
        <strain evidence="8">NP_1</strain>
        <strain evidence="7">NP_2</strain>
    </source>
</reference>
<feature type="transmembrane region" description="Helical" evidence="5">
    <location>
        <begin position="328"/>
        <end position="350"/>
    </location>
</feature>
<accession>A0A537LLB8</accession>
<evidence type="ECO:0000313" key="7">
    <source>
        <dbReference type="EMBL" id="TMJ06448.1"/>
    </source>
</evidence>
<dbReference type="InterPro" id="IPR052902">
    <property type="entry name" value="ABC-2_transporter"/>
</dbReference>
<dbReference type="Pfam" id="PF12698">
    <property type="entry name" value="ABC2_membrane_3"/>
    <property type="match status" value="1"/>
</dbReference>
<evidence type="ECO:0000313" key="8">
    <source>
        <dbReference type="EMBL" id="TMJ08805.1"/>
    </source>
</evidence>
<dbReference type="AlphaFoldDB" id="A0A537LLB8"/>
<dbReference type="Proteomes" id="UP000318661">
    <property type="component" value="Unassembled WGS sequence"/>
</dbReference>
<dbReference type="PROSITE" id="PS51012">
    <property type="entry name" value="ABC_TM2"/>
    <property type="match status" value="1"/>
</dbReference>
<feature type="transmembrane region" description="Helical" evidence="5">
    <location>
        <begin position="244"/>
        <end position="267"/>
    </location>
</feature>
<organism evidence="8 9">
    <name type="scientific">Candidatus Segetimicrobium genomatis</name>
    <dbReference type="NCBI Taxonomy" id="2569760"/>
    <lineage>
        <taxon>Bacteria</taxon>
        <taxon>Bacillati</taxon>
        <taxon>Candidatus Sysuimicrobiota</taxon>
        <taxon>Candidatus Sysuimicrobiia</taxon>
        <taxon>Candidatus Sysuimicrobiales</taxon>
        <taxon>Candidatus Segetimicrobiaceae</taxon>
        <taxon>Candidatus Segetimicrobium</taxon>
    </lineage>
</organism>
<evidence type="ECO:0000256" key="2">
    <source>
        <dbReference type="ARBA" id="ARBA00022692"/>
    </source>
</evidence>
<feature type="domain" description="ABC transmembrane type-2" evidence="6">
    <location>
        <begin position="121"/>
        <end position="356"/>
    </location>
</feature>
<comment type="caution">
    <text evidence="8">The sequence shown here is derived from an EMBL/GenBank/DDBJ whole genome shotgun (WGS) entry which is preliminary data.</text>
</comment>
<feature type="transmembrane region" description="Helical" evidence="5">
    <location>
        <begin position="21"/>
        <end position="40"/>
    </location>
</feature>
<dbReference type="InterPro" id="IPR047817">
    <property type="entry name" value="ABC2_TM_bact-type"/>
</dbReference>
<evidence type="ECO:0000313" key="10">
    <source>
        <dbReference type="Proteomes" id="UP000318661"/>
    </source>
</evidence>
<evidence type="ECO:0000259" key="6">
    <source>
        <dbReference type="PROSITE" id="PS51012"/>
    </source>
</evidence>
<evidence type="ECO:0000256" key="4">
    <source>
        <dbReference type="ARBA" id="ARBA00023136"/>
    </source>
</evidence>
<dbReference type="GO" id="GO:0016020">
    <property type="term" value="C:membrane"/>
    <property type="evidence" value="ECO:0007669"/>
    <property type="project" value="UniProtKB-SubCell"/>
</dbReference>
<dbReference type="Proteomes" id="UP000315217">
    <property type="component" value="Unassembled WGS sequence"/>
</dbReference>
<dbReference type="GO" id="GO:0140359">
    <property type="term" value="F:ABC-type transporter activity"/>
    <property type="evidence" value="ECO:0007669"/>
    <property type="project" value="InterPro"/>
</dbReference>
<comment type="subcellular location">
    <subcellularLocation>
        <location evidence="1">Membrane</location>
        <topology evidence="1">Multi-pass membrane protein</topology>
    </subcellularLocation>
</comment>
<proteinExistence type="predicted"/>
<feature type="transmembrane region" description="Helical" evidence="5">
    <location>
        <begin position="220"/>
        <end position="237"/>
    </location>
</feature>
<keyword evidence="3 5" id="KW-1133">Transmembrane helix</keyword>
<gene>
    <name evidence="8" type="ORF">E6G98_11265</name>
    <name evidence="7" type="ORF">E6G99_08950</name>
</gene>
<feature type="transmembrane region" description="Helical" evidence="5">
    <location>
        <begin position="273"/>
        <end position="293"/>
    </location>
</feature>
<protein>
    <submittedName>
        <fullName evidence="8">ABC transporter permease</fullName>
    </submittedName>
</protein>